<evidence type="ECO:0000313" key="1">
    <source>
        <dbReference type="EMBL" id="HIX67721.1"/>
    </source>
</evidence>
<reference evidence="1" key="1">
    <citation type="journal article" date="2021" name="PeerJ">
        <title>Extensive microbial diversity within the chicken gut microbiome revealed by metagenomics and culture.</title>
        <authorList>
            <person name="Gilroy R."/>
            <person name="Ravi A."/>
            <person name="Getino M."/>
            <person name="Pursley I."/>
            <person name="Horton D.L."/>
            <person name="Alikhan N.F."/>
            <person name="Baker D."/>
            <person name="Gharbi K."/>
            <person name="Hall N."/>
            <person name="Watson M."/>
            <person name="Adriaenssens E.M."/>
            <person name="Foster-Nyarko E."/>
            <person name="Jarju S."/>
            <person name="Secka A."/>
            <person name="Antonio M."/>
            <person name="Oren A."/>
            <person name="Chaudhuri R.R."/>
            <person name="La Ragione R."/>
            <person name="Hildebrand F."/>
            <person name="Pallen M.J."/>
        </authorList>
    </citation>
    <scope>NUCLEOTIDE SEQUENCE</scope>
    <source>
        <strain evidence="1">CHK191-13928</strain>
    </source>
</reference>
<gene>
    <name evidence="1" type="ORF">H9735_06280</name>
</gene>
<dbReference type="EMBL" id="DXEM01000019">
    <property type="protein sequence ID" value="HIX67721.1"/>
    <property type="molecule type" value="Genomic_DNA"/>
</dbReference>
<organism evidence="1 2">
    <name type="scientific">Candidatus Anaerostipes excrementavium</name>
    <dbReference type="NCBI Taxonomy" id="2838463"/>
    <lineage>
        <taxon>Bacteria</taxon>
        <taxon>Bacillati</taxon>
        <taxon>Bacillota</taxon>
        <taxon>Clostridia</taxon>
        <taxon>Lachnospirales</taxon>
        <taxon>Lachnospiraceae</taxon>
        <taxon>Anaerostipes</taxon>
    </lineage>
</organism>
<accession>A0A9D2B983</accession>
<sequence length="53" mass="5534">MAIHDADLAVRLVLHADAAGIDGITAEMIAGTTAEMTDEMIAEIIGKTGDHKE</sequence>
<reference evidence="1" key="2">
    <citation type="submission" date="2021-04" db="EMBL/GenBank/DDBJ databases">
        <authorList>
            <person name="Gilroy R."/>
        </authorList>
    </citation>
    <scope>NUCLEOTIDE SEQUENCE</scope>
    <source>
        <strain evidence="1">CHK191-13928</strain>
    </source>
</reference>
<dbReference type="AlphaFoldDB" id="A0A9D2B983"/>
<dbReference type="Proteomes" id="UP000886721">
    <property type="component" value="Unassembled WGS sequence"/>
</dbReference>
<comment type="caution">
    <text evidence="1">The sequence shown here is derived from an EMBL/GenBank/DDBJ whole genome shotgun (WGS) entry which is preliminary data.</text>
</comment>
<proteinExistence type="predicted"/>
<name>A0A9D2B983_9FIRM</name>
<evidence type="ECO:0000313" key="2">
    <source>
        <dbReference type="Proteomes" id="UP000886721"/>
    </source>
</evidence>
<protein>
    <submittedName>
        <fullName evidence="1">Uncharacterized protein</fullName>
    </submittedName>
</protein>